<dbReference type="CDD" id="cd00207">
    <property type="entry name" value="fer2"/>
    <property type="match status" value="1"/>
</dbReference>
<evidence type="ECO:0000256" key="4">
    <source>
        <dbReference type="ARBA" id="ARBA00023004"/>
    </source>
</evidence>
<dbReference type="InterPro" id="IPR036010">
    <property type="entry name" value="2Fe-2S_ferredoxin-like_sf"/>
</dbReference>
<sequence>MSAPVLITVLPHAVLCPQGARIEAQPGASLVDALLAHGIAIEHACEKVGACATCHVHVRSGGASLKTPGPDEEDQLDEAWGLDAQSRLACCVTLREAPLTIELPRYTKNHARER</sequence>
<protein>
    <submittedName>
        <fullName evidence="8">2Fe-2S iron-sulfur cluster binding domain-containing protein</fullName>
    </submittedName>
</protein>
<dbReference type="GO" id="GO:0046872">
    <property type="term" value="F:metal ion binding"/>
    <property type="evidence" value="ECO:0007669"/>
    <property type="project" value="UniProtKB-KW"/>
</dbReference>
<dbReference type="PANTHER" id="PTHR23426">
    <property type="entry name" value="FERREDOXIN/ADRENODOXIN"/>
    <property type="match status" value="1"/>
</dbReference>
<dbReference type="InterPro" id="IPR001055">
    <property type="entry name" value="Adrenodoxin-like"/>
</dbReference>
<evidence type="ECO:0000256" key="5">
    <source>
        <dbReference type="ARBA" id="ARBA00023014"/>
    </source>
</evidence>
<organism evidence="8 9">
    <name type="scientific">Ideonella alba</name>
    <dbReference type="NCBI Taxonomy" id="2824118"/>
    <lineage>
        <taxon>Bacteria</taxon>
        <taxon>Pseudomonadati</taxon>
        <taxon>Pseudomonadota</taxon>
        <taxon>Betaproteobacteria</taxon>
        <taxon>Burkholderiales</taxon>
        <taxon>Sphaerotilaceae</taxon>
        <taxon>Ideonella</taxon>
    </lineage>
</organism>
<keyword evidence="9" id="KW-1185">Reference proteome</keyword>
<dbReference type="InterPro" id="IPR001041">
    <property type="entry name" value="2Fe-2S_ferredoxin-type"/>
</dbReference>
<keyword evidence="5" id="KW-0411">Iron-sulfur</keyword>
<keyword evidence="2" id="KW-0001">2Fe-2S</keyword>
<evidence type="ECO:0000256" key="2">
    <source>
        <dbReference type="ARBA" id="ARBA00022714"/>
    </source>
</evidence>
<comment type="cofactor">
    <cofactor evidence="6">
        <name>[2Fe-2S] cluster</name>
        <dbReference type="ChEBI" id="CHEBI:190135"/>
    </cofactor>
</comment>
<dbReference type="GO" id="GO:0051537">
    <property type="term" value="F:2 iron, 2 sulfur cluster binding"/>
    <property type="evidence" value="ECO:0007669"/>
    <property type="project" value="UniProtKB-KW"/>
</dbReference>
<dbReference type="RefSeq" id="WP_210856758.1">
    <property type="nucleotide sequence ID" value="NZ_JAGQDD010000023.1"/>
</dbReference>
<dbReference type="EMBL" id="JAGQDD010000023">
    <property type="protein sequence ID" value="MBQ0933083.1"/>
    <property type="molecule type" value="Genomic_DNA"/>
</dbReference>
<evidence type="ECO:0000256" key="3">
    <source>
        <dbReference type="ARBA" id="ARBA00022723"/>
    </source>
</evidence>
<dbReference type="Gene3D" id="3.10.20.30">
    <property type="match status" value="1"/>
</dbReference>
<dbReference type="PANTHER" id="PTHR23426:SF65">
    <property type="entry name" value="FERREDOXIN-2, MITOCHONDRIAL"/>
    <property type="match status" value="1"/>
</dbReference>
<comment type="caution">
    <text evidence="8">The sequence shown here is derived from an EMBL/GenBank/DDBJ whole genome shotgun (WGS) entry which is preliminary data.</text>
</comment>
<name>A0A940YF82_9BURK</name>
<dbReference type="InterPro" id="IPR012675">
    <property type="entry name" value="Beta-grasp_dom_sf"/>
</dbReference>
<reference evidence="8 9" key="1">
    <citation type="submission" date="2021-04" db="EMBL/GenBank/DDBJ databases">
        <title>The genome sequence of Ideonella sp. 3Y2.</title>
        <authorList>
            <person name="Liu Y."/>
        </authorList>
    </citation>
    <scope>NUCLEOTIDE SEQUENCE [LARGE SCALE GENOMIC DNA]</scope>
    <source>
        <strain evidence="8 9">3Y2</strain>
    </source>
</reference>
<accession>A0A940YF82</accession>
<evidence type="ECO:0000259" key="7">
    <source>
        <dbReference type="PROSITE" id="PS51085"/>
    </source>
</evidence>
<evidence type="ECO:0000313" key="8">
    <source>
        <dbReference type="EMBL" id="MBQ0933083.1"/>
    </source>
</evidence>
<proteinExistence type="inferred from homology"/>
<keyword evidence="4" id="KW-0408">Iron</keyword>
<feature type="domain" description="2Fe-2S ferredoxin-type" evidence="7">
    <location>
        <begin position="5"/>
        <end position="107"/>
    </location>
</feature>
<dbReference type="Pfam" id="PF00111">
    <property type="entry name" value="Fer2"/>
    <property type="match status" value="1"/>
</dbReference>
<dbReference type="SUPFAM" id="SSF54292">
    <property type="entry name" value="2Fe-2S ferredoxin-like"/>
    <property type="match status" value="1"/>
</dbReference>
<evidence type="ECO:0000256" key="1">
    <source>
        <dbReference type="ARBA" id="ARBA00010914"/>
    </source>
</evidence>
<dbReference type="PROSITE" id="PS51085">
    <property type="entry name" value="2FE2S_FER_2"/>
    <property type="match status" value="1"/>
</dbReference>
<dbReference type="GO" id="GO:0005829">
    <property type="term" value="C:cytosol"/>
    <property type="evidence" value="ECO:0007669"/>
    <property type="project" value="TreeGrafter"/>
</dbReference>
<dbReference type="GO" id="GO:0009055">
    <property type="term" value="F:electron transfer activity"/>
    <property type="evidence" value="ECO:0007669"/>
    <property type="project" value="TreeGrafter"/>
</dbReference>
<gene>
    <name evidence="8" type="ORF">KAK03_21640</name>
</gene>
<dbReference type="GO" id="GO:0140647">
    <property type="term" value="P:P450-containing electron transport chain"/>
    <property type="evidence" value="ECO:0007669"/>
    <property type="project" value="InterPro"/>
</dbReference>
<comment type="similarity">
    <text evidence="1">Belongs to the adrenodoxin/putidaredoxin family.</text>
</comment>
<dbReference type="Proteomes" id="UP000676246">
    <property type="component" value="Unassembled WGS sequence"/>
</dbReference>
<dbReference type="AlphaFoldDB" id="A0A940YF82"/>
<evidence type="ECO:0000313" key="9">
    <source>
        <dbReference type="Proteomes" id="UP000676246"/>
    </source>
</evidence>
<keyword evidence="3" id="KW-0479">Metal-binding</keyword>
<evidence type="ECO:0000256" key="6">
    <source>
        <dbReference type="ARBA" id="ARBA00034078"/>
    </source>
</evidence>